<evidence type="ECO:0000256" key="1">
    <source>
        <dbReference type="SAM" id="MobiDB-lite"/>
    </source>
</evidence>
<accession>A0A0G4IFJ3</accession>
<organism evidence="2">
    <name type="scientific">Chromera velia CCMP2878</name>
    <dbReference type="NCBI Taxonomy" id="1169474"/>
    <lineage>
        <taxon>Eukaryota</taxon>
        <taxon>Sar</taxon>
        <taxon>Alveolata</taxon>
        <taxon>Colpodellida</taxon>
        <taxon>Chromeraceae</taxon>
        <taxon>Chromera</taxon>
    </lineage>
</organism>
<feature type="compositionally biased region" description="Basic and acidic residues" evidence="1">
    <location>
        <begin position="216"/>
        <end position="226"/>
    </location>
</feature>
<evidence type="ECO:0000313" key="2">
    <source>
        <dbReference type="EMBL" id="CEM55883.1"/>
    </source>
</evidence>
<reference evidence="2" key="1">
    <citation type="submission" date="2014-11" db="EMBL/GenBank/DDBJ databases">
        <authorList>
            <person name="Otto D Thomas"/>
            <person name="Naeem Raeece"/>
        </authorList>
    </citation>
    <scope>NUCLEOTIDE SEQUENCE</scope>
</reference>
<proteinExistence type="predicted"/>
<dbReference type="EMBL" id="CDMZ01005920">
    <property type="protein sequence ID" value="CEM55883.1"/>
    <property type="molecule type" value="Genomic_DNA"/>
</dbReference>
<gene>
    <name evidence="2" type="ORF">Cvel_2453</name>
</gene>
<feature type="compositionally biased region" description="Basic and acidic residues" evidence="1">
    <location>
        <begin position="233"/>
        <end position="246"/>
    </location>
</feature>
<name>A0A0G4IFJ3_9ALVE</name>
<dbReference type="VEuPathDB" id="CryptoDB:Cvel_2453"/>
<evidence type="ECO:0008006" key="3">
    <source>
        <dbReference type="Google" id="ProtNLM"/>
    </source>
</evidence>
<dbReference type="AlphaFoldDB" id="A0A0G4IFJ3"/>
<protein>
    <recommendedName>
        <fullName evidence="3">Retrotransposon gag domain-containing protein</fullName>
    </recommendedName>
</protein>
<feature type="region of interest" description="Disordered" evidence="1">
    <location>
        <begin position="201"/>
        <end position="338"/>
    </location>
</feature>
<sequence>MTDAQLLSVADSHLKGDVVKAVKLAKKNGHTPATWLELQTVLLTYFQDRRTHDDHRDELDRMKCVGVSGTDLKTYTSNFISKMLFIPDMSMSDKVYQYEKGLPEDVQKEVKRKKPANLEAAVGAAFEALSIGSHPSVSFAAAATHPKTLPLTQAPPVTVGGGHGAKDCPDRDIIIIQKPRERADGRGLKYLSFGHNADETSDIWKPEGQPKMVRATGERSDDEWVHRPSGMYHIERCECSEGRDRDGEEEDEFTNSSNRRQTERPIQTGVKSRMPGPRRVEREDELTKQQIAEIESAFTARQTEKEEETESKKEETEETTYGALLHKLREVEADPTLG</sequence>
<feature type="compositionally biased region" description="Basic and acidic residues" evidence="1">
    <location>
        <begin position="278"/>
        <end position="287"/>
    </location>
</feature>
<dbReference type="PhylomeDB" id="A0A0G4IFJ3"/>